<reference evidence="2 3" key="1">
    <citation type="journal article" date="2015" name="PLoS ONE">
        <title>Lysis to Kill: Evaluation of the Lytic Abilities, and Genomics of Nine Bacteriophages Infective for Gordonia spp. and Their Potential Use in Activated Sludge Foam Biocontrol.</title>
        <authorList>
            <person name="Dyson Z.A."/>
            <person name="Tucci J."/>
            <person name="Seviour R.J."/>
            <person name="Petrovski S."/>
        </authorList>
    </citation>
    <scope>NUCLEOTIDE SEQUENCE [LARGE SCALE GENOMIC DNA]</scope>
</reference>
<dbReference type="Proteomes" id="UP000221359">
    <property type="component" value="Segment"/>
</dbReference>
<evidence type="ECO:0000313" key="2">
    <source>
        <dbReference type="EMBL" id="AKJ72642.1"/>
    </source>
</evidence>
<protein>
    <recommendedName>
        <fullName evidence="4">HNH endonuclease</fullName>
    </recommendedName>
</protein>
<proteinExistence type="predicted"/>
<keyword evidence="3" id="KW-1185">Reference proteome</keyword>
<organism evidence="2 3">
    <name type="scientific">Gordonia phage GMA2</name>
    <dbReference type="NCBI Taxonomy" id="1647283"/>
    <lineage>
        <taxon>Viruses</taxon>
        <taxon>Duplodnaviria</taxon>
        <taxon>Heunggongvirae</taxon>
        <taxon>Uroviricota</taxon>
        <taxon>Caudoviricetes</taxon>
        <taxon>Gimaduovirus</taxon>
        <taxon>Gimaduovirus GMA2</taxon>
    </lineage>
</organism>
<evidence type="ECO:0000313" key="3">
    <source>
        <dbReference type="Proteomes" id="UP000221359"/>
    </source>
</evidence>
<evidence type="ECO:0008006" key="4">
    <source>
        <dbReference type="Google" id="ProtNLM"/>
    </source>
</evidence>
<sequence>MVSWKDDYPLGQNRGYRPCSVDSCNQLQYTRTLCVKHYARARRHGAVDLGARPAWPAVCTAEEGCDRESDRRGLCTMHYARWRRNGTTQRVFKPHYPKRMSRQKNGEKS</sequence>
<feature type="compositionally biased region" description="Basic residues" evidence="1">
    <location>
        <begin position="92"/>
        <end position="102"/>
    </location>
</feature>
<gene>
    <name evidence="2" type="ORF">GMA2_104</name>
</gene>
<feature type="region of interest" description="Disordered" evidence="1">
    <location>
        <begin position="89"/>
        <end position="109"/>
    </location>
</feature>
<dbReference type="EMBL" id="KR063281">
    <property type="protein sequence ID" value="AKJ72642.1"/>
    <property type="molecule type" value="Genomic_DNA"/>
</dbReference>
<evidence type="ECO:0000256" key="1">
    <source>
        <dbReference type="SAM" id="MobiDB-lite"/>
    </source>
</evidence>
<name>A0A0K0N7C0_9CAUD</name>
<accession>A0A0K0N7C0</accession>